<dbReference type="Proteomes" id="UP000050501">
    <property type="component" value="Unassembled WGS sequence"/>
</dbReference>
<organism evidence="10 11">
    <name type="scientific">Levilinea saccharolytica</name>
    <dbReference type="NCBI Taxonomy" id="229921"/>
    <lineage>
        <taxon>Bacteria</taxon>
        <taxon>Bacillati</taxon>
        <taxon>Chloroflexota</taxon>
        <taxon>Anaerolineae</taxon>
        <taxon>Anaerolineales</taxon>
        <taxon>Anaerolineaceae</taxon>
        <taxon>Levilinea</taxon>
    </lineage>
</organism>
<name>A0A0P6Y259_9CHLR</name>
<keyword evidence="7 8" id="KW-0472">Membrane</keyword>
<proteinExistence type="inferred from homology"/>
<dbReference type="GO" id="GO:0005315">
    <property type="term" value="F:phosphate transmembrane transporter activity"/>
    <property type="evidence" value="ECO:0007669"/>
    <property type="project" value="InterPro"/>
</dbReference>
<dbReference type="PROSITE" id="PS50928">
    <property type="entry name" value="ABC_TM1"/>
    <property type="match status" value="1"/>
</dbReference>
<keyword evidence="11" id="KW-1185">Reference proteome</keyword>
<evidence type="ECO:0000256" key="6">
    <source>
        <dbReference type="ARBA" id="ARBA00022989"/>
    </source>
</evidence>
<dbReference type="CDD" id="cd06261">
    <property type="entry name" value="TM_PBP2"/>
    <property type="match status" value="1"/>
</dbReference>
<comment type="similarity">
    <text evidence="2 8">Belongs to the binding-protein-dependent transport system permease family. CysTW subfamily.</text>
</comment>
<dbReference type="PATRIC" id="fig|229921.5.peg.3082"/>
<comment type="subcellular location">
    <subcellularLocation>
        <location evidence="1 8">Cell membrane</location>
        <topology evidence="1 8">Multi-pass membrane protein</topology>
    </subcellularLocation>
</comment>
<evidence type="ECO:0000256" key="2">
    <source>
        <dbReference type="ARBA" id="ARBA00007069"/>
    </source>
</evidence>
<gene>
    <name evidence="10" type="ORF">ADN01_03495</name>
</gene>
<evidence type="ECO:0000256" key="3">
    <source>
        <dbReference type="ARBA" id="ARBA00022448"/>
    </source>
</evidence>
<dbReference type="InterPro" id="IPR035906">
    <property type="entry name" value="MetI-like_sf"/>
</dbReference>
<dbReference type="Gene3D" id="1.10.3720.10">
    <property type="entry name" value="MetI-like"/>
    <property type="match status" value="1"/>
</dbReference>
<dbReference type="NCBIfam" id="TIGR00974">
    <property type="entry name" value="3a0107s02c"/>
    <property type="match status" value="1"/>
</dbReference>
<keyword evidence="3" id="KW-0813">Transport</keyword>
<evidence type="ECO:0000259" key="9">
    <source>
        <dbReference type="PROSITE" id="PS50928"/>
    </source>
</evidence>
<feature type="transmembrane region" description="Helical" evidence="8">
    <location>
        <begin position="12"/>
        <end position="37"/>
    </location>
</feature>
<accession>A0A0P6Y259</accession>
<comment type="caution">
    <text evidence="8">Lacks conserved residue(s) required for the propagation of feature annotation.</text>
</comment>
<dbReference type="SUPFAM" id="SSF161098">
    <property type="entry name" value="MetI-like"/>
    <property type="match status" value="1"/>
</dbReference>
<dbReference type="STRING" id="229921.ADN01_03495"/>
<feature type="transmembrane region" description="Helical" evidence="8">
    <location>
        <begin position="100"/>
        <end position="127"/>
    </location>
</feature>
<keyword evidence="6 8" id="KW-1133">Transmembrane helix</keyword>
<keyword evidence="4 8" id="KW-1003">Cell membrane</keyword>
<sequence>MTARQTQKVGYAALAGIAVLTVIPIIALFIYILIAGLPAISWEFLSGFPRDGMRSGGILPAILGTLYLTLGTALFSVPPGIAAAVYLAEYAPDNGLTRTIRIAMINLSGIPSVVYGLFGLGLFVLFLKFGTSILAASLTLSIMTLPVIISTTEEALRSVPTSFRVVSISMGASKWETIWRIVLPQGLPGIITGIILGLERAAGETAPILFTGAAFFLPNLPNSPLDPTMALPYHLFVISTQIPGMPIQIQYGTVLVLLTFVLGMNLIANFIRSRARARRHW</sequence>
<protein>
    <recommendedName>
        <fullName evidence="8">Phosphate transport system permease protein PstA</fullName>
    </recommendedName>
</protein>
<dbReference type="Pfam" id="PF00528">
    <property type="entry name" value="BPD_transp_1"/>
    <property type="match status" value="1"/>
</dbReference>
<dbReference type="GO" id="GO:0005886">
    <property type="term" value="C:plasma membrane"/>
    <property type="evidence" value="ECO:0007669"/>
    <property type="project" value="UniProtKB-SubCell"/>
</dbReference>
<dbReference type="PANTHER" id="PTHR43470:SF3">
    <property type="entry name" value="PHOSPHATE TRANSPORT SYSTEM PERMEASE PROTEIN PSTA-RELATED"/>
    <property type="match status" value="1"/>
</dbReference>
<dbReference type="EMBL" id="LGCM01000014">
    <property type="protein sequence ID" value="KPL89971.1"/>
    <property type="molecule type" value="Genomic_DNA"/>
</dbReference>
<evidence type="ECO:0000256" key="1">
    <source>
        <dbReference type="ARBA" id="ARBA00004651"/>
    </source>
</evidence>
<evidence type="ECO:0000256" key="5">
    <source>
        <dbReference type="ARBA" id="ARBA00022692"/>
    </source>
</evidence>
<evidence type="ECO:0000256" key="4">
    <source>
        <dbReference type="ARBA" id="ARBA00022475"/>
    </source>
</evidence>
<feature type="domain" description="ABC transmembrane type-1" evidence="9">
    <location>
        <begin position="62"/>
        <end position="268"/>
    </location>
</feature>
<keyword evidence="5 8" id="KW-0812">Transmembrane</keyword>
<dbReference type="InterPro" id="IPR000515">
    <property type="entry name" value="MetI-like"/>
</dbReference>
<evidence type="ECO:0000313" key="10">
    <source>
        <dbReference type="EMBL" id="KPL89971.1"/>
    </source>
</evidence>
<dbReference type="PANTHER" id="PTHR43470">
    <property type="entry name" value="PHOSPHATE TRANSPORT SYSTEM PERMEASE PROTEIN PSTA-RELATED"/>
    <property type="match status" value="1"/>
</dbReference>
<comment type="caution">
    <text evidence="10">The sequence shown here is derived from an EMBL/GenBank/DDBJ whole genome shotgun (WGS) entry which is preliminary data.</text>
</comment>
<reference evidence="10 11" key="1">
    <citation type="submission" date="2015-07" db="EMBL/GenBank/DDBJ databases">
        <title>Genome sequence of Levilinea saccharolytica DSM 16555.</title>
        <authorList>
            <person name="Hemp J."/>
            <person name="Ward L.M."/>
            <person name="Pace L.A."/>
            <person name="Fischer W.W."/>
        </authorList>
    </citation>
    <scope>NUCLEOTIDE SEQUENCE [LARGE SCALE GENOMIC DNA]</scope>
    <source>
        <strain evidence="10 11">KIBI-1</strain>
    </source>
</reference>
<evidence type="ECO:0000256" key="7">
    <source>
        <dbReference type="ARBA" id="ARBA00023136"/>
    </source>
</evidence>
<evidence type="ECO:0000256" key="8">
    <source>
        <dbReference type="RuleBase" id="RU363043"/>
    </source>
</evidence>
<dbReference type="AlphaFoldDB" id="A0A0P6Y259"/>
<dbReference type="InterPro" id="IPR005672">
    <property type="entry name" value="Phosphate_PstA"/>
</dbReference>
<dbReference type="GO" id="GO:0035435">
    <property type="term" value="P:phosphate ion transmembrane transport"/>
    <property type="evidence" value="ECO:0007669"/>
    <property type="project" value="InterPro"/>
</dbReference>
<feature type="transmembrane region" description="Helical" evidence="8">
    <location>
        <begin position="249"/>
        <end position="271"/>
    </location>
</feature>
<evidence type="ECO:0000313" key="11">
    <source>
        <dbReference type="Proteomes" id="UP000050501"/>
    </source>
</evidence>
<feature type="transmembrane region" description="Helical" evidence="8">
    <location>
        <begin position="57"/>
        <end position="88"/>
    </location>
</feature>